<dbReference type="VEuPathDB" id="TriTrypDB:TCDM_00860"/>
<dbReference type="VEuPathDB" id="TriTrypDB:BCY84_02230"/>
<evidence type="ECO:0000313" key="2">
    <source>
        <dbReference type="EMBL" id="PWV10436.1"/>
    </source>
</evidence>
<dbReference type="VEuPathDB" id="TriTrypDB:C3747_69g140"/>
<dbReference type="EMBL" id="JABDHM010000019">
    <property type="protein sequence ID" value="KAF5223422.1"/>
    <property type="molecule type" value="Genomic_DNA"/>
</dbReference>
<evidence type="ECO:0000313" key="3">
    <source>
        <dbReference type="Proteomes" id="UP000246078"/>
    </source>
</evidence>
<protein>
    <submittedName>
        <fullName evidence="2">Uncharacterized protein</fullName>
    </submittedName>
</protein>
<dbReference type="VEuPathDB" id="TriTrypDB:TcCL_NonESM02267"/>
<dbReference type="VEuPathDB" id="TriTrypDB:TcYC6_0081340"/>
<sequence>MGDLSKFGNEDLTCGKRAREDTIAAALTAENIHTGVAEGEGKKDEIRNSPQMATPKDPSAYYLNVRQVVFCVLQEHASGAALLTSEKLVSSLCDACDAVAHQEPLEAPLGIEMLRKSVQKCLQGANWAELDHTRLDVIAENLTSRLAKVVPKLPLPILAEEEEEAQANSSRPAKRPRKGMSLNAVLQTYRFGGDEPQENHVKKWRGGIFPTPPSLPSVFPESAVCCVNCVTFENLPTKYYEPEGMRRQLDKICKRIPNAFFLNVRCIPGEGNAVVSFNSKETAAAVMFMVNSANVISTAGNGVNLPKVNVIAATESHQQLLWGPLVEQVKKLEEQWRVWHAKYAANPPHMIRQAWSSANSRRLQLEQELLQLTSNEKSGIGEGTVGVTAAPQSEEQLRRKLKILQDRLDCKKIIDQAEGQMRELYGDACTQYLTAGSMEATYSTSKANVSNHRRLLFITNLPCRLDDAEVLQFIQIVGLRPVHIWRDPTNETTICVELPSVGDVFAVLRQLDGSGMRFCGALFSRDRVVDAERLR</sequence>
<dbReference type="VEuPathDB" id="TriTrypDB:ECC02_003441"/>
<dbReference type="VEuPathDB" id="TriTrypDB:TCSYLVIO_001531"/>
<dbReference type="AlphaFoldDB" id="A0A2V2WP91"/>
<dbReference type="Proteomes" id="UP000246078">
    <property type="component" value="Unassembled WGS sequence"/>
</dbReference>
<dbReference type="VEuPathDB" id="TriTrypDB:C4B63_28g71"/>
<proteinExistence type="predicted"/>
<name>A0A2V2WP91_TRYCR</name>
<evidence type="ECO:0000313" key="4">
    <source>
        <dbReference type="Proteomes" id="UP000583944"/>
    </source>
</evidence>
<organism evidence="2 3">
    <name type="scientific">Trypanosoma cruzi</name>
    <dbReference type="NCBI Taxonomy" id="5693"/>
    <lineage>
        <taxon>Eukaryota</taxon>
        <taxon>Discoba</taxon>
        <taxon>Euglenozoa</taxon>
        <taxon>Kinetoplastea</taxon>
        <taxon>Metakinetoplastina</taxon>
        <taxon>Trypanosomatida</taxon>
        <taxon>Trypanosomatidae</taxon>
        <taxon>Trypanosoma</taxon>
        <taxon>Schizotrypanum</taxon>
    </lineage>
</organism>
<reference evidence="1" key="3">
    <citation type="submission" date="2020-04" db="EMBL/GenBank/DDBJ databases">
        <authorList>
            <person name="Diaz Viraque F."/>
        </authorList>
    </citation>
    <scope>NUCLEOTIDE SEQUENCE</scope>
    <source>
        <strain evidence="1">Berenice</strain>
    </source>
</reference>
<reference evidence="2 3" key="1">
    <citation type="journal article" date="2018" name="Microb. Genom.">
        <title>Expanding an expanded genome: long-read sequencing of Trypanosoma cruzi.</title>
        <authorList>
            <person name="Berna L."/>
            <person name="Rodriguez M."/>
            <person name="Chiribao M.L."/>
            <person name="Parodi-Talice A."/>
            <person name="Pita S."/>
            <person name="Rijo G."/>
            <person name="Alvarez-Valin F."/>
            <person name="Robello C."/>
        </authorList>
    </citation>
    <scope>NUCLEOTIDE SEQUENCE [LARGE SCALE GENOMIC DNA]</scope>
    <source>
        <strain evidence="2 3">TCC</strain>
    </source>
</reference>
<accession>A0A2V2WP91</accession>
<dbReference type="Proteomes" id="UP000583944">
    <property type="component" value="Unassembled WGS sequence"/>
</dbReference>
<evidence type="ECO:0000313" key="1">
    <source>
        <dbReference type="EMBL" id="KAF5223422.1"/>
    </source>
</evidence>
<reference evidence="1 4" key="2">
    <citation type="journal article" date="2019" name="Genome Biol. Evol.">
        <title>Nanopore Sequencing Significantly Improves Genome Assembly of the Protozoan Parasite Trypanosoma cruzi.</title>
        <authorList>
            <person name="Diaz-Viraque F."/>
            <person name="Pita S."/>
            <person name="Greif G."/>
            <person name="de Souza R.C.M."/>
            <person name="Iraola G."/>
            <person name="Robello C."/>
        </authorList>
    </citation>
    <scope>NUCLEOTIDE SEQUENCE [LARGE SCALE GENOMIC DNA]</scope>
    <source>
        <strain evidence="1 4">Berenice</strain>
    </source>
</reference>
<dbReference type="VEuPathDB" id="TriTrypDB:Tc_MARK_373"/>
<comment type="caution">
    <text evidence="2">The sequence shown here is derived from an EMBL/GenBank/DDBJ whole genome shotgun (WGS) entry which is preliminary data.</text>
</comment>
<dbReference type="EMBL" id="PRFC01000069">
    <property type="protein sequence ID" value="PWV10436.1"/>
    <property type="molecule type" value="Genomic_DNA"/>
</dbReference>
<gene>
    <name evidence="2" type="ORF">C3747_69g140</name>
    <name evidence="1" type="ORF">ECC02_003441</name>
</gene>
<dbReference type="VEuPathDB" id="TriTrypDB:TcBrA4_0008780"/>
<dbReference type="VEuPathDB" id="TriTrypDB:TcG_00753"/>
<dbReference type="VEuPathDB" id="TriTrypDB:TcCLB.419703.10"/>